<dbReference type="EMBL" id="JAUSWV010000002">
    <property type="protein sequence ID" value="MDQ0583883.1"/>
    <property type="molecule type" value="Genomic_DNA"/>
</dbReference>
<keyword evidence="3" id="KW-1185">Reference proteome</keyword>
<organism evidence="2 3">
    <name type="scientific">Streptomyces rishiriensis</name>
    <dbReference type="NCBI Taxonomy" id="68264"/>
    <lineage>
        <taxon>Bacteria</taxon>
        <taxon>Bacillati</taxon>
        <taxon>Actinomycetota</taxon>
        <taxon>Actinomycetes</taxon>
        <taxon>Kitasatosporales</taxon>
        <taxon>Streptomycetaceae</taxon>
        <taxon>Streptomyces</taxon>
    </lineage>
</organism>
<feature type="region of interest" description="Disordered" evidence="1">
    <location>
        <begin position="49"/>
        <end position="70"/>
    </location>
</feature>
<name>A0ABU0NYW9_STRRH</name>
<accession>A0ABU0NYW9</accession>
<reference evidence="2 3" key="1">
    <citation type="submission" date="2023-07" db="EMBL/GenBank/DDBJ databases">
        <title>Comparative genomics of wheat-associated soil bacteria to identify genetic determinants of phenazine resistance.</title>
        <authorList>
            <person name="Mouncey N."/>
        </authorList>
    </citation>
    <scope>NUCLEOTIDE SEQUENCE [LARGE SCALE GENOMIC DNA]</scope>
    <source>
        <strain evidence="2 3">B2I6</strain>
    </source>
</reference>
<proteinExistence type="predicted"/>
<comment type="caution">
    <text evidence="2">The sequence shown here is derived from an EMBL/GenBank/DDBJ whole genome shotgun (WGS) entry which is preliminary data.</text>
</comment>
<protein>
    <submittedName>
        <fullName evidence="2">Uncharacterized protein</fullName>
    </submittedName>
</protein>
<gene>
    <name evidence="2" type="ORF">QF030_006061</name>
</gene>
<sequence length="70" mass="7500">MYGGVDQSGTLRPQVTLFGPHVLQRERDTAPDTVLRARKPITFPTGSYASGRAAGVQPWRRSTAATSGIS</sequence>
<evidence type="ECO:0000256" key="1">
    <source>
        <dbReference type="SAM" id="MobiDB-lite"/>
    </source>
</evidence>
<evidence type="ECO:0000313" key="2">
    <source>
        <dbReference type="EMBL" id="MDQ0583883.1"/>
    </source>
</evidence>
<evidence type="ECO:0000313" key="3">
    <source>
        <dbReference type="Proteomes" id="UP001230654"/>
    </source>
</evidence>
<dbReference type="Proteomes" id="UP001230654">
    <property type="component" value="Unassembled WGS sequence"/>
</dbReference>